<gene>
    <name evidence="1" type="ORF">CR201_G0044414</name>
</gene>
<comment type="caution">
    <text evidence="1">The sequence shown here is derived from an EMBL/GenBank/DDBJ whole genome shotgun (WGS) entry which is preliminary data.</text>
</comment>
<sequence length="73" mass="7976">MYSGAGPGKSWNTWSSTLKHRSLGIGSPCLTAGRIYTQPCPFRLGGTRWSWRSRCREKARIASSRCPSSGCPA</sequence>
<protein>
    <submittedName>
        <fullName evidence="1">AGO2 isoform 3</fullName>
    </submittedName>
</protein>
<name>A0A2J8SB09_PONAB</name>
<organism evidence="1">
    <name type="scientific">Pongo abelii</name>
    <name type="common">Sumatran orangutan</name>
    <name type="synonym">Pongo pygmaeus abelii</name>
    <dbReference type="NCBI Taxonomy" id="9601"/>
    <lineage>
        <taxon>Eukaryota</taxon>
        <taxon>Metazoa</taxon>
        <taxon>Chordata</taxon>
        <taxon>Craniata</taxon>
        <taxon>Vertebrata</taxon>
        <taxon>Euteleostomi</taxon>
        <taxon>Mammalia</taxon>
        <taxon>Eutheria</taxon>
        <taxon>Euarchontoglires</taxon>
        <taxon>Primates</taxon>
        <taxon>Haplorrhini</taxon>
        <taxon>Catarrhini</taxon>
        <taxon>Hominidae</taxon>
        <taxon>Pongo</taxon>
    </lineage>
</organism>
<accession>A0A2J8SB09</accession>
<evidence type="ECO:0000313" key="1">
    <source>
        <dbReference type="EMBL" id="PNJ17958.1"/>
    </source>
</evidence>
<dbReference type="AlphaFoldDB" id="A0A2J8SB09"/>
<proteinExistence type="predicted"/>
<reference evidence="1" key="1">
    <citation type="submission" date="2017-12" db="EMBL/GenBank/DDBJ databases">
        <title>High-resolution comparative analysis of great ape genomes.</title>
        <authorList>
            <person name="Pollen A."/>
            <person name="Hastie A."/>
            <person name="Hormozdiari F."/>
            <person name="Dougherty M."/>
            <person name="Liu R."/>
            <person name="Chaisson M."/>
            <person name="Hoppe E."/>
            <person name="Hill C."/>
            <person name="Pang A."/>
            <person name="Hillier L."/>
            <person name="Baker C."/>
            <person name="Armstrong J."/>
            <person name="Shendure J."/>
            <person name="Paten B."/>
            <person name="Wilson R."/>
            <person name="Chao H."/>
            <person name="Schneider V."/>
            <person name="Ventura M."/>
            <person name="Kronenberg Z."/>
            <person name="Murali S."/>
            <person name="Gordon D."/>
            <person name="Cantsilieris S."/>
            <person name="Munson K."/>
            <person name="Nelson B."/>
            <person name="Raja A."/>
            <person name="Underwood J."/>
            <person name="Diekhans M."/>
            <person name="Fiddes I."/>
            <person name="Haussler D."/>
            <person name="Eichler E."/>
        </authorList>
    </citation>
    <scope>NUCLEOTIDE SEQUENCE [LARGE SCALE GENOMIC DNA]</scope>
    <source>
        <strain evidence="1">Susie</strain>
    </source>
</reference>
<dbReference type="EMBL" id="NDHI03003586">
    <property type="protein sequence ID" value="PNJ17958.1"/>
    <property type="molecule type" value="Genomic_DNA"/>
</dbReference>